<dbReference type="OrthoDB" id="5298161at2"/>
<name>A0A4Q1HE21_9BURK</name>
<proteinExistence type="predicted"/>
<keyword evidence="4" id="KW-0564">Palmitate</keyword>
<dbReference type="PROSITE" id="PS51257">
    <property type="entry name" value="PROKAR_LIPOPROTEIN"/>
    <property type="match status" value="1"/>
</dbReference>
<evidence type="ECO:0000256" key="5">
    <source>
        <dbReference type="ARBA" id="ARBA00023288"/>
    </source>
</evidence>
<evidence type="ECO:0000256" key="2">
    <source>
        <dbReference type="ARBA" id="ARBA00022729"/>
    </source>
</evidence>
<dbReference type="PANTHER" id="PTHR35603:SF1">
    <property type="entry name" value="OUTER MEMBRANE LIPOPROTEIN SLYB"/>
    <property type="match status" value="1"/>
</dbReference>
<dbReference type="InterPro" id="IPR051407">
    <property type="entry name" value="Bact_OM_lipoprot/Surf_antigen"/>
</dbReference>
<keyword evidence="2 6" id="KW-0732">Signal</keyword>
<sequence>MSQNKASLIPSQARAVRWLAAGAIATSVALLAGCANNTASSGVYSYDQAQREQIVRTGTVTGVRPVTIQNDKSSGVGMVAGGALGGVAGNAVGGGTGRTIATVGGVILGALAGNAVENRVGTSSGLEITVRLDNGETRVVAQAADVPVSVGQRVQVISGNGPTRIVPLQ</sequence>
<dbReference type="InterPro" id="IPR008816">
    <property type="entry name" value="Gly_zipper_2TM_dom"/>
</dbReference>
<evidence type="ECO:0000259" key="7">
    <source>
        <dbReference type="Pfam" id="PF05433"/>
    </source>
</evidence>
<evidence type="ECO:0000313" key="8">
    <source>
        <dbReference type="EMBL" id="RXN84558.1"/>
    </source>
</evidence>
<evidence type="ECO:0000256" key="3">
    <source>
        <dbReference type="ARBA" id="ARBA00023136"/>
    </source>
</evidence>
<feature type="domain" description="Glycine zipper 2TM" evidence="7">
    <location>
        <begin position="77"/>
        <end position="117"/>
    </location>
</feature>
<dbReference type="Pfam" id="PF05433">
    <property type="entry name" value="Rick_17kDa_Anti"/>
    <property type="match status" value="1"/>
</dbReference>
<feature type="chain" id="PRO_5020803840" description="Glycine zipper 2TM domain-containing protein" evidence="6">
    <location>
        <begin position="33"/>
        <end position="169"/>
    </location>
</feature>
<comment type="caution">
    <text evidence="8">The sequence shown here is derived from an EMBL/GenBank/DDBJ whole genome shotgun (WGS) entry which is preliminary data.</text>
</comment>
<evidence type="ECO:0000256" key="6">
    <source>
        <dbReference type="SAM" id="SignalP"/>
    </source>
</evidence>
<keyword evidence="5" id="KW-0449">Lipoprotein</keyword>
<keyword evidence="9" id="KW-1185">Reference proteome</keyword>
<protein>
    <recommendedName>
        <fullName evidence="7">Glycine zipper 2TM domain-containing protein</fullName>
    </recommendedName>
</protein>
<dbReference type="GO" id="GO:0009279">
    <property type="term" value="C:cell outer membrane"/>
    <property type="evidence" value="ECO:0007669"/>
    <property type="project" value="UniProtKB-SubCell"/>
</dbReference>
<dbReference type="RefSeq" id="WP_129153380.1">
    <property type="nucleotide sequence ID" value="NZ_JBHSDO010000018.1"/>
</dbReference>
<dbReference type="PANTHER" id="PTHR35603">
    <property type="match status" value="1"/>
</dbReference>
<evidence type="ECO:0000313" key="9">
    <source>
        <dbReference type="Proteomes" id="UP000290849"/>
    </source>
</evidence>
<keyword evidence="3" id="KW-0472">Membrane</keyword>
<dbReference type="Proteomes" id="UP000290849">
    <property type="component" value="Unassembled WGS sequence"/>
</dbReference>
<reference evidence="8 9" key="1">
    <citation type="journal article" date="2017" name="Int. J. Syst. Evol. Microbiol.">
        <title>Achromobacter aloeverae sp. nov., isolated from the root of Aloe vera (L.) Burm.f.</title>
        <authorList>
            <person name="Kuncharoen N."/>
            <person name="Muramatsu Y."/>
            <person name="Shibata C."/>
            <person name="Kamakura Y."/>
            <person name="Nakagawa Y."/>
            <person name="Tanasupawat S."/>
        </authorList>
    </citation>
    <scope>NUCLEOTIDE SEQUENCE [LARGE SCALE GENOMIC DNA]</scope>
    <source>
        <strain evidence="8 9">AVA-1</strain>
    </source>
</reference>
<dbReference type="AlphaFoldDB" id="A0A4Q1HE21"/>
<evidence type="ECO:0000256" key="1">
    <source>
        <dbReference type="ARBA" id="ARBA00004459"/>
    </source>
</evidence>
<feature type="signal peptide" evidence="6">
    <location>
        <begin position="1"/>
        <end position="32"/>
    </location>
</feature>
<organism evidence="8 9">
    <name type="scientific">Achromobacter aloeverae</name>
    <dbReference type="NCBI Taxonomy" id="1750518"/>
    <lineage>
        <taxon>Bacteria</taxon>
        <taxon>Pseudomonadati</taxon>
        <taxon>Pseudomonadota</taxon>
        <taxon>Betaproteobacteria</taxon>
        <taxon>Burkholderiales</taxon>
        <taxon>Alcaligenaceae</taxon>
        <taxon>Achromobacter</taxon>
    </lineage>
</organism>
<gene>
    <name evidence="8" type="ORF">C7R54_24625</name>
</gene>
<evidence type="ECO:0000256" key="4">
    <source>
        <dbReference type="ARBA" id="ARBA00023139"/>
    </source>
</evidence>
<accession>A0A4Q1HE21</accession>
<comment type="subcellular location">
    <subcellularLocation>
        <location evidence="1">Cell outer membrane</location>
        <topology evidence="1">Lipid-anchor</topology>
    </subcellularLocation>
</comment>
<dbReference type="EMBL" id="PYAL01000008">
    <property type="protein sequence ID" value="RXN84558.1"/>
    <property type="molecule type" value="Genomic_DNA"/>
</dbReference>